<sequence>MIQTLAVLICSAVLLGASAEPGKKDAAKGTQEVTYENFGVSTGAPLMILLHGASGPSGFNRQQSKFFAEHGFRVVLPHYLEATHNSSAGTDENYAAWVTVVRNLMNKLSAGRSEGVVLVGFSLGASVALAVGSQGQGPDAIAEWYGSLPDKFFRDLKGMPPLLILHGERDTNIPVMNARQLSKLCLLVNLTCETHIYPDQEHGFDSETVQDADRRTLQFLSKYLPAKRSVISPTAAGRVVDLNRSRPHSASGAPGTPRPSGSALYTSHAKGTTALPKTGAKRPQPRSPTKICQAQKPPNSMNPKEI</sequence>
<feature type="domain" description="Dienelactone hydrolase" evidence="3">
    <location>
        <begin position="62"/>
        <end position="210"/>
    </location>
</feature>
<dbReference type="Proteomes" id="UP000292958">
    <property type="component" value="Unassembled WGS sequence"/>
</dbReference>
<dbReference type="RefSeq" id="WP_130419082.1">
    <property type="nucleotide sequence ID" value="NZ_SHKW01000001.1"/>
</dbReference>
<dbReference type="InterPro" id="IPR051049">
    <property type="entry name" value="Dienelactone_hydrolase-like"/>
</dbReference>
<organism evidence="4 5">
    <name type="scientific">Edaphobacter modestus</name>
    <dbReference type="NCBI Taxonomy" id="388466"/>
    <lineage>
        <taxon>Bacteria</taxon>
        <taxon>Pseudomonadati</taxon>
        <taxon>Acidobacteriota</taxon>
        <taxon>Terriglobia</taxon>
        <taxon>Terriglobales</taxon>
        <taxon>Acidobacteriaceae</taxon>
        <taxon>Edaphobacter</taxon>
    </lineage>
</organism>
<gene>
    <name evidence="4" type="ORF">BDD14_2613</name>
</gene>
<dbReference type="GO" id="GO:0016787">
    <property type="term" value="F:hydrolase activity"/>
    <property type="evidence" value="ECO:0007669"/>
    <property type="project" value="UniProtKB-KW"/>
</dbReference>
<name>A0A4Q7YVP4_9BACT</name>
<evidence type="ECO:0000256" key="2">
    <source>
        <dbReference type="SAM" id="SignalP"/>
    </source>
</evidence>
<protein>
    <submittedName>
        <fullName evidence="4">Dienelactone hydrolase</fullName>
    </submittedName>
</protein>
<evidence type="ECO:0000256" key="1">
    <source>
        <dbReference type="SAM" id="MobiDB-lite"/>
    </source>
</evidence>
<dbReference type="InterPro" id="IPR002925">
    <property type="entry name" value="Dienelactn_hydro"/>
</dbReference>
<feature type="signal peptide" evidence="2">
    <location>
        <begin position="1"/>
        <end position="19"/>
    </location>
</feature>
<accession>A0A4Q7YVP4</accession>
<evidence type="ECO:0000313" key="4">
    <source>
        <dbReference type="EMBL" id="RZU41115.1"/>
    </source>
</evidence>
<comment type="caution">
    <text evidence="4">The sequence shown here is derived from an EMBL/GenBank/DDBJ whole genome shotgun (WGS) entry which is preliminary data.</text>
</comment>
<keyword evidence="2" id="KW-0732">Signal</keyword>
<proteinExistence type="predicted"/>
<feature type="compositionally biased region" description="Polar residues" evidence="1">
    <location>
        <begin position="290"/>
        <end position="306"/>
    </location>
</feature>
<feature type="region of interest" description="Disordered" evidence="1">
    <location>
        <begin position="238"/>
        <end position="306"/>
    </location>
</feature>
<keyword evidence="4" id="KW-0378">Hydrolase</keyword>
<dbReference type="Pfam" id="PF01738">
    <property type="entry name" value="DLH"/>
    <property type="match status" value="1"/>
</dbReference>
<dbReference type="InterPro" id="IPR029058">
    <property type="entry name" value="AB_hydrolase_fold"/>
</dbReference>
<dbReference type="Gene3D" id="3.40.50.1820">
    <property type="entry name" value="alpha/beta hydrolase"/>
    <property type="match status" value="1"/>
</dbReference>
<reference evidence="4 5" key="1">
    <citation type="submission" date="2019-02" db="EMBL/GenBank/DDBJ databases">
        <title>Genomic Encyclopedia of Archaeal and Bacterial Type Strains, Phase II (KMG-II): from individual species to whole genera.</title>
        <authorList>
            <person name="Goeker M."/>
        </authorList>
    </citation>
    <scope>NUCLEOTIDE SEQUENCE [LARGE SCALE GENOMIC DNA]</scope>
    <source>
        <strain evidence="4 5">DSM 18101</strain>
    </source>
</reference>
<dbReference type="SUPFAM" id="SSF53474">
    <property type="entry name" value="alpha/beta-Hydrolases"/>
    <property type="match status" value="1"/>
</dbReference>
<dbReference type="AlphaFoldDB" id="A0A4Q7YVP4"/>
<dbReference type="OrthoDB" id="9771666at2"/>
<keyword evidence="5" id="KW-1185">Reference proteome</keyword>
<dbReference type="PANTHER" id="PTHR46623">
    <property type="entry name" value="CARBOXYMETHYLENEBUTENOLIDASE-RELATED"/>
    <property type="match status" value="1"/>
</dbReference>
<dbReference type="EMBL" id="SHKW01000001">
    <property type="protein sequence ID" value="RZU41115.1"/>
    <property type="molecule type" value="Genomic_DNA"/>
</dbReference>
<dbReference type="PANTHER" id="PTHR46623:SF6">
    <property type="entry name" value="ALPHA_BETA-HYDROLASES SUPERFAMILY PROTEIN"/>
    <property type="match status" value="1"/>
</dbReference>
<evidence type="ECO:0000313" key="5">
    <source>
        <dbReference type="Proteomes" id="UP000292958"/>
    </source>
</evidence>
<feature type="chain" id="PRO_5020810226" evidence="2">
    <location>
        <begin position="20"/>
        <end position="306"/>
    </location>
</feature>
<evidence type="ECO:0000259" key="3">
    <source>
        <dbReference type="Pfam" id="PF01738"/>
    </source>
</evidence>